<protein>
    <submittedName>
        <fullName evidence="9">NADH-quinone oxidoreductase subunit L</fullName>
    </submittedName>
</protein>
<feature type="domain" description="NADH-Ubiquinone oxidoreductase (complex I) chain 5 N-terminal" evidence="8">
    <location>
        <begin position="91"/>
        <end position="141"/>
    </location>
</feature>
<dbReference type="PRINTS" id="PR01434">
    <property type="entry name" value="NADHDHGNASE5"/>
</dbReference>
<feature type="transmembrane region" description="Helical" evidence="6">
    <location>
        <begin position="449"/>
        <end position="473"/>
    </location>
</feature>
<dbReference type="InterPro" id="IPR018393">
    <property type="entry name" value="NADHpl_OxRdtase_5_subgr"/>
</dbReference>
<feature type="transmembrane region" description="Helical" evidence="6">
    <location>
        <begin position="29"/>
        <end position="51"/>
    </location>
</feature>
<comment type="subcellular location">
    <subcellularLocation>
        <location evidence="1">Endomembrane system</location>
        <topology evidence="1">Multi-pass membrane protein</topology>
    </subcellularLocation>
    <subcellularLocation>
        <location evidence="5">Membrane</location>
        <topology evidence="5">Multi-pass membrane protein</topology>
    </subcellularLocation>
</comment>
<feature type="transmembrane region" description="Helical" evidence="6">
    <location>
        <begin position="309"/>
        <end position="329"/>
    </location>
</feature>
<feature type="transmembrane region" description="Helical" evidence="6">
    <location>
        <begin position="203"/>
        <end position="221"/>
    </location>
</feature>
<feature type="transmembrane region" description="Helical" evidence="6">
    <location>
        <begin position="595"/>
        <end position="616"/>
    </location>
</feature>
<dbReference type="InterPro" id="IPR003945">
    <property type="entry name" value="NU5C-like"/>
</dbReference>
<feature type="transmembrane region" description="Helical" evidence="6">
    <location>
        <begin position="280"/>
        <end position="297"/>
    </location>
</feature>
<feature type="transmembrane region" description="Helical" evidence="6">
    <location>
        <begin position="108"/>
        <end position="128"/>
    </location>
</feature>
<dbReference type="KEGG" id="tmai:FVE67_00175"/>
<dbReference type="Pfam" id="PF00662">
    <property type="entry name" value="Proton_antipo_N"/>
    <property type="match status" value="1"/>
</dbReference>
<feature type="transmembrane region" description="Helical" evidence="6">
    <location>
        <begin position="370"/>
        <end position="387"/>
    </location>
</feature>
<evidence type="ECO:0000256" key="1">
    <source>
        <dbReference type="ARBA" id="ARBA00004127"/>
    </source>
</evidence>
<name>A0A6H1WQ62_9BACT</name>
<evidence type="ECO:0000256" key="2">
    <source>
        <dbReference type="ARBA" id="ARBA00022692"/>
    </source>
</evidence>
<evidence type="ECO:0000256" key="5">
    <source>
        <dbReference type="RuleBase" id="RU000320"/>
    </source>
</evidence>
<dbReference type="NCBIfam" id="NF005141">
    <property type="entry name" value="PRK06590.1"/>
    <property type="match status" value="1"/>
</dbReference>
<reference evidence="9 10" key="1">
    <citation type="submission" date="2019-08" db="EMBL/GenBank/DDBJ databases">
        <title>Complete genome sequence of Thermosulfurimonas marina SU872T, an anaerobic thermophilic chemolithoautotrophic bacterium isolated from a shallow marine hydrothermal vent.</title>
        <authorList>
            <person name="Allioux M."/>
            <person name="Jebbar M."/>
            <person name="Slobodkina G."/>
            <person name="Slobodkin A."/>
            <person name="Moalic Y."/>
            <person name="Frolova A."/>
            <person name="Shao Z."/>
            <person name="Alain K."/>
        </authorList>
    </citation>
    <scope>NUCLEOTIDE SEQUENCE [LARGE SCALE GENOMIC DNA]</scope>
    <source>
        <strain evidence="9 10">SU872</strain>
    </source>
</reference>
<dbReference type="RefSeq" id="WP_168718663.1">
    <property type="nucleotide sequence ID" value="NZ_CP042909.1"/>
</dbReference>
<dbReference type="PANTHER" id="PTHR42829">
    <property type="entry name" value="NADH-UBIQUINONE OXIDOREDUCTASE CHAIN 5"/>
    <property type="match status" value="1"/>
</dbReference>
<dbReference type="PANTHER" id="PTHR42829:SF2">
    <property type="entry name" value="NADH-UBIQUINONE OXIDOREDUCTASE CHAIN 5"/>
    <property type="match status" value="1"/>
</dbReference>
<gene>
    <name evidence="9" type="primary">nuoL</name>
    <name evidence="9" type="ORF">FVE67_00175</name>
</gene>
<feature type="domain" description="NADH:quinone oxidoreductase/Mrp antiporter transmembrane" evidence="7">
    <location>
        <begin position="157"/>
        <end position="455"/>
    </location>
</feature>
<evidence type="ECO:0000259" key="8">
    <source>
        <dbReference type="Pfam" id="PF00662"/>
    </source>
</evidence>
<organism evidence="9 10">
    <name type="scientific">Thermosulfurimonas marina</name>
    <dbReference type="NCBI Taxonomy" id="2047767"/>
    <lineage>
        <taxon>Bacteria</taxon>
        <taxon>Pseudomonadati</taxon>
        <taxon>Thermodesulfobacteriota</taxon>
        <taxon>Thermodesulfobacteria</taxon>
        <taxon>Thermodesulfobacteriales</taxon>
        <taxon>Thermodesulfobacteriaceae</taxon>
        <taxon>Thermosulfurimonas</taxon>
    </lineage>
</organism>
<sequence length="669" mass="74416">MHGEALQQTVQHLVQAAEGLRYSAEALHYTIWIPGLPLIAAVITLVFGRWYIRERAHWLPCIAVFGSFLLSLKALWDVIHGTWASFDLFSWVVASGIKVGVGFQIDPLSVMMLAMVTCLSFLIHVYSIGYMAEDPGYYRFFSYISLFTFSMLMLVSANNFLQLYFGWEAVGLCSYLLIGFWYEKKSAADAAKKAFIVNRFGDFGFALGVFLVFVYFGSLYYQEIFPRAQEIAGKTIDLLGHPVAVPTLISLLLFCGAMGKSAQFPLHVWLPDAMEGPTPVSALIHAATMVTAGVFMVSRCHSLFELSQVAMLAVALAGTITCFMAATIAPTQFDIKRVIAYSTLSQLGYMFMACGVGAFAAGMFHLFTHAYFKALLFLGAGSVIHAMHHAPDPNDMRYMGGLKKYMPATYWTFLIASLSISGIPGFAGFFSKDEILASAFFSEYPWGKFVWLVGTVVAALTAFYSFRVVFMAFHGEFRGREVIHGEPHESPKVMTIPLMLLALGAVISGWIGIPEVLGGGNHFAHFMAPVLGHHAFHAEKSLEFGLMAVSVAAGLLGIFVAWLAYMKRPSLQYVFPRRLPLVYRYLYRKWYWDEIYLYLLVKPTLWVANTFVSLIVDTFVIEGTVNGLPEAVRLTGSGLRRFQTGVVQHYALIMALGALALMMLLHHYF</sequence>
<accession>A0A6H1WQ62</accession>
<evidence type="ECO:0000313" key="10">
    <source>
        <dbReference type="Proteomes" id="UP000501253"/>
    </source>
</evidence>
<dbReference type="Pfam" id="PF00361">
    <property type="entry name" value="Proton_antipo_M"/>
    <property type="match status" value="1"/>
</dbReference>
<feature type="transmembrane region" description="Helical" evidence="6">
    <location>
        <begin position="544"/>
        <end position="565"/>
    </location>
</feature>
<feature type="transmembrane region" description="Helical" evidence="6">
    <location>
        <begin position="241"/>
        <end position="259"/>
    </location>
</feature>
<dbReference type="GO" id="GO:0003954">
    <property type="term" value="F:NADH dehydrogenase activity"/>
    <property type="evidence" value="ECO:0007669"/>
    <property type="project" value="TreeGrafter"/>
</dbReference>
<evidence type="ECO:0000256" key="3">
    <source>
        <dbReference type="ARBA" id="ARBA00022989"/>
    </source>
</evidence>
<dbReference type="AlphaFoldDB" id="A0A6H1WQ62"/>
<proteinExistence type="predicted"/>
<keyword evidence="10" id="KW-1185">Reference proteome</keyword>
<feature type="transmembrane region" description="Helical" evidence="6">
    <location>
        <begin position="58"/>
        <end position="76"/>
    </location>
</feature>
<evidence type="ECO:0000259" key="7">
    <source>
        <dbReference type="Pfam" id="PF00361"/>
    </source>
</evidence>
<evidence type="ECO:0000313" key="9">
    <source>
        <dbReference type="EMBL" id="QJA05298.1"/>
    </source>
</evidence>
<dbReference type="Gene3D" id="1.20.5.2700">
    <property type="match status" value="1"/>
</dbReference>
<feature type="transmembrane region" description="Helical" evidence="6">
    <location>
        <begin position="341"/>
        <end position="364"/>
    </location>
</feature>
<feature type="transmembrane region" description="Helical" evidence="6">
    <location>
        <begin position="140"/>
        <end position="157"/>
    </location>
</feature>
<dbReference type="GO" id="GO:0008137">
    <property type="term" value="F:NADH dehydrogenase (ubiquinone) activity"/>
    <property type="evidence" value="ECO:0007669"/>
    <property type="project" value="InterPro"/>
</dbReference>
<dbReference type="InterPro" id="IPR001750">
    <property type="entry name" value="ND/Mrp_TM"/>
</dbReference>
<dbReference type="GO" id="GO:0012505">
    <property type="term" value="C:endomembrane system"/>
    <property type="evidence" value="ECO:0007669"/>
    <property type="project" value="UniProtKB-SubCell"/>
</dbReference>
<dbReference type="Proteomes" id="UP000501253">
    <property type="component" value="Chromosome"/>
</dbReference>
<feature type="transmembrane region" description="Helical" evidence="6">
    <location>
        <begin position="408"/>
        <end position="429"/>
    </location>
</feature>
<dbReference type="InterPro" id="IPR001516">
    <property type="entry name" value="Proton_antipo_N"/>
</dbReference>
<dbReference type="GO" id="GO:0015990">
    <property type="term" value="P:electron transport coupled proton transport"/>
    <property type="evidence" value="ECO:0007669"/>
    <property type="project" value="TreeGrafter"/>
</dbReference>
<evidence type="ECO:0000256" key="4">
    <source>
        <dbReference type="ARBA" id="ARBA00023136"/>
    </source>
</evidence>
<evidence type="ECO:0000256" key="6">
    <source>
        <dbReference type="SAM" id="Phobius"/>
    </source>
</evidence>
<keyword evidence="2 5" id="KW-0812">Transmembrane</keyword>
<feature type="transmembrane region" description="Helical" evidence="6">
    <location>
        <begin position="647"/>
        <end position="665"/>
    </location>
</feature>
<feature type="transmembrane region" description="Helical" evidence="6">
    <location>
        <begin position="493"/>
        <end position="513"/>
    </location>
</feature>
<dbReference type="PRINTS" id="PR01435">
    <property type="entry name" value="NPOXDRDTASE5"/>
</dbReference>
<keyword evidence="4 6" id="KW-0472">Membrane</keyword>
<dbReference type="GO" id="GO:0016020">
    <property type="term" value="C:membrane"/>
    <property type="evidence" value="ECO:0007669"/>
    <property type="project" value="UniProtKB-SubCell"/>
</dbReference>
<feature type="transmembrane region" description="Helical" evidence="6">
    <location>
        <begin position="163"/>
        <end position="182"/>
    </location>
</feature>
<dbReference type="GO" id="GO:0048038">
    <property type="term" value="F:quinone binding"/>
    <property type="evidence" value="ECO:0007669"/>
    <property type="project" value="UniProtKB-KW"/>
</dbReference>
<keyword evidence="3 6" id="KW-1133">Transmembrane helix</keyword>
<dbReference type="NCBIfam" id="TIGR01974">
    <property type="entry name" value="NDH_I_L"/>
    <property type="match status" value="1"/>
</dbReference>
<dbReference type="EMBL" id="CP042909">
    <property type="protein sequence ID" value="QJA05298.1"/>
    <property type="molecule type" value="Genomic_DNA"/>
</dbReference>
<dbReference type="GO" id="GO:0042773">
    <property type="term" value="P:ATP synthesis coupled electron transport"/>
    <property type="evidence" value="ECO:0007669"/>
    <property type="project" value="InterPro"/>
</dbReference>